<dbReference type="Proteomes" id="UP001140949">
    <property type="component" value="Unassembled WGS sequence"/>
</dbReference>
<reference evidence="1" key="1">
    <citation type="journal article" date="2023" name="GigaByte">
        <title>Genome assembly of the bearded iris, Iris pallida Lam.</title>
        <authorList>
            <person name="Bruccoleri R.E."/>
            <person name="Oakeley E.J."/>
            <person name="Faust A.M.E."/>
            <person name="Altorfer M."/>
            <person name="Dessus-Babus S."/>
            <person name="Burckhardt D."/>
            <person name="Oertli M."/>
            <person name="Naumann U."/>
            <person name="Petersen F."/>
            <person name="Wong J."/>
        </authorList>
    </citation>
    <scope>NUCLEOTIDE SEQUENCE</scope>
    <source>
        <strain evidence="1">GSM-AAB239-AS_SAM_17_03QT</strain>
    </source>
</reference>
<evidence type="ECO:0000313" key="2">
    <source>
        <dbReference type="Proteomes" id="UP001140949"/>
    </source>
</evidence>
<comment type="caution">
    <text evidence="1">The sequence shown here is derived from an EMBL/GenBank/DDBJ whole genome shotgun (WGS) entry which is preliminary data.</text>
</comment>
<name>A0AAX6DG69_IRIPA</name>
<organism evidence="1 2">
    <name type="scientific">Iris pallida</name>
    <name type="common">Sweet iris</name>
    <dbReference type="NCBI Taxonomy" id="29817"/>
    <lineage>
        <taxon>Eukaryota</taxon>
        <taxon>Viridiplantae</taxon>
        <taxon>Streptophyta</taxon>
        <taxon>Embryophyta</taxon>
        <taxon>Tracheophyta</taxon>
        <taxon>Spermatophyta</taxon>
        <taxon>Magnoliopsida</taxon>
        <taxon>Liliopsida</taxon>
        <taxon>Asparagales</taxon>
        <taxon>Iridaceae</taxon>
        <taxon>Iridoideae</taxon>
        <taxon>Irideae</taxon>
        <taxon>Iris</taxon>
    </lineage>
</organism>
<sequence length="170" mass="18660">MLSVALIPRYGRERVQRLWIFGGDLENSRSRHGGPDLRKAAATISGRRLYQCSASRMAADSDELREVLDGGGTTAFGGWRLSNRCGENLRRSSSGHGDSSGGGESLDLIWMRWLWRSNSGDAVRSPVTGYFSGGDEILAVGEARSCPRDADSRRAVLDTAVQLWRDGRTR</sequence>
<accession>A0AAX6DG69</accession>
<gene>
    <name evidence="1" type="ORF">M6B38_247690</name>
</gene>
<evidence type="ECO:0000313" key="1">
    <source>
        <dbReference type="EMBL" id="KAJ6790715.1"/>
    </source>
</evidence>
<keyword evidence="2" id="KW-1185">Reference proteome</keyword>
<reference evidence="1" key="2">
    <citation type="submission" date="2023-04" db="EMBL/GenBank/DDBJ databases">
        <authorList>
            <person name="Bruccoleri R.E."/>
            <person name="Oakeley E.J."/>
            <person name="Faust A.-M."/>
            <person name="Dessus-Babus S."/>
            <person name="Altorfer M."/>
            <person name="Burckhardt D."/>
            <person name="Oertli M."/>
            <person name="Naumann U."/>
            <person name="Petersen F."/>
            <person name="Wong J."/>
        </authorList>
    </citation>
    <scope>NUCLEOTIDE SEQUENCE</scope>
    <source>
        <strain evidence="1">GSM-AAB239-AS_SAM_17_03QT</strain>
        <tissue evidence="1">Leaf</tissue>
    </source>
</reference>
<dbReference type="AlphaFoldDB" id="A0AAX6DG69"/>
<dbReference type="EMBL" id="JANAVB010045020">
    <property type="protein sequence ID" value="KAJ6790715.1"/>
    <property type="molecule type" value="Genomic_DNA"/>
</dbReference>
<protein>
    <submittedName>
        <fullName evidence="1">Uncharacterized protein</fullName>
    </submittedName>
</protein>
<proteinExistence type="predicted"/>